<dbReference type="PROSITE" id="PS51192">
    <property type="entry name" value="HELICASE_ATP_BIND_1"/>
    <property type="match status" value="1"/>
</dbReference>
<dbReference type="PROSITE" id="PS00039">
    <property type="entry name" value="DEAD_ATP_HELICASE"/>
    <property type="match status" value="1"/>
</dbReference>
<dbReference type="Pfam" id="PF03880">
    <property type="entry name" value="DbpA"/>
    <property type="match status" value="1"/>
</dbReference>
<sequence length="674" mass="73462">MPFDTVPAVLSDALDAHGYDTLTPVQQAVLEPEAHGRDLIVSAQTGSGKTVAFGLAMAAELIGDDGRVGQAAAPQTLIIAPTRELALQVSREFMWLYGPAGARIATCVGGMDASRERRNLGYGAQIVVGTPGRLRDHLERGALDLSALKVAVLDEADEMLDMGFREDLEEILDATPEGRRTLLFSATMPQPIVALAKRYQRDAHRISTVSQQRGHGDIDYIACTVAPSDIENAVVNLLRLYEAETAILFCATRDNVRHLHSSLIERGFSAVALSGEHSQNERNQALQALRDRRARVCVATDVAARGIDLPGLSLVIHVELPRDADTLKHRSGRTGRAGKKGTALMIVPYPRRRRLEQMLRGANIPAQWITPPSADDIRRADRERLLERLRAPVEADDADRELAQALLAERSAEDLAVMLVQAHRAQMPVPEELLDASAPPPPRDFGPRPGFEDTVWFEMNIGRRQNADPRWLLPLLCRRGHITRGEIGAIRLGDDSTHFEIPRAVADRFAEAVKRTSGGEDGDEGSVTITAADGPPAYRPRSGPPPRRDGSGSGKKGRGNAPLKPRYEPRPDGERRPPREDGERKSFGDRKPAGDRKPYGEKKAFGEKKSFGDRKAFGDKKTQADRASYADKPSRGPRSDAPRAGGPGGKPRFDGKPRPAGKPGGKPFAKRPKG</sequence>
<dbReference type="Proteomes" id="UP000248014">
    <property type="component" value="Unassembled WGS sequence"/>
</dbReference>
<dbReference type="EMBL" id="QJJM01000002">
    <property type="protein sequence ID" value="PXW78630.1"/>
    <property type="molecule type" value="Genomic_DNA"/>
</dbReference>
<dbReference type="GO" id="GO:0005524">
    <property type="term" value="F:ATP binding"/>
    <property type="evidence" value="ECO:0007669"/>
    <property type="project" value="UniProtKB-KW"/>
</dbReference>
<dbReference type="InterPro" id="IPR012677">
    <property type="entry name" value="Nucleotide-bd_a/b_plait_sf"/>
</dbReference>
<keyword evidence="1 6" id="KW-0547">Nucleotide-binding</keyword>
<dbReference type="CDD" id="cd12252">
    <property type="entry name" value="RRM_DbpA"/>
    <property type="match status" value="1"/>
</dbReference>
<dbReference type="PROSITE" id="PS51194">
    <property type="entry name" value="HELICASE_CTER"/>
    <property type="match status" value="1"/>
</dbReference>
<evidence type="ECO:0000256" key="5">
    <source>
        <dbReference type="ARBA" id="ARBA00038437"/>
    </source>
</evidence>
<evidence type="ECO:0000256" key="1">
    <source>
        <dbReference type="ARBA" id="ARBA00022741"/>
    </source>
</evidence>
<dbReference type="GO" id="GO:0016787">
    <property type="term" value="F:hydrolase activity"/>
    <property type="evidence" value="ECO:0007669"/>
    <property type="project" value="UniProtKB-KW"/>
</dbReference>
<dbReference type="InterPro" id="IPR001650">
    <property type="entry name" value="Helicase_C-like"/>
</dbReference>
<evidence type="ECO:0000256" key="6">
    <source>
        <dbReference type="RuleBase" id="RU000492"/>
    </source>
</evidence>
<dbReference type="SUPFAM" id="SSF52540">
    <property type="entry name" value="P-loop containing nucleoside triphosphate hydrolases"/>
    <property type="match status" value="1"/>
</dbReference>
<keyword evidence="3 6" id="KW-0347">Helicase</keyword>
<dbReference type="SMART" id="SM00490">
    <property type="entry name" value="HELICc"/>
    <property type="match status" value="1"/>
</dbReference>
<feature type="region of interest" description="Disordered" evidence="7">
    <location>
        <begin position="514"/>
        <end position="674"/>
    </location>
</feature>
<protein>
    <submittedName>
        <fullName evidence="10">ATP-dependent RNA helicase DeaD</fullName>
    </submittedName>
</protein>
<dbReference type="OrthoDB" id="9805696at2"/>
<evidence type="ECO:0000313" key="10">
    <source>
        <dbReference type="EMBL" id="PXW78630.1"/>
    </source>
</evidence>
<evidence type="ECO:0000259" key="8">
    <source>
        <dbReference type="PROSITE" id="PS51192"/>
    </source>
</evidence>
<evidence type="ECO:0000313" key="11">
    <source>
        <dbReference type="Proteomes" id="UP000248014"/>
    </source>
</evidence>
<gene>
    <name evidence="10" type="ORF">C7451_102302</name>
</gene>
<feature type="domain" description="Helicase C-terminal" evidence="9">
    <location>
        <begin position="236"/>
        <end position="378"/>
    </location>
</feature>
<keyword evidence="11" id="KW-1185">Reference proteome</keyword>
<accession>A0A2V3VAN2</accession>
<dbReference type="CDD" id="cd00268">
    <property type="entry name" value="DEADc"/>
    <property type="match status" value="1"/>
</dbReference>
<dbReference type="InterPro" id="IPR014001">
    <property type="entry name" value="Helicase_ATP-bd"/>
</dbReference>
<evidence type="ECO:0000256" key="4">
    <source>
        <dbReference type="ARBA" id="ARBA00022840"/>
    </source>
</evidence>
<dbReference type="GO" id="GO:0003724">
    <property type="term" value="F:RNA helicase activity"/>
    <property type="evidence" value="ECO:0007669"/>
    <property type="project" value="TreeGrafter"/>
</dbReference>
<proteinExistence type="inferred from homology"/>
<feature type="domain" description="Helicase ATP-binding" evidence="8">
    <location>
        <begin position="30"/>
        <end position="206"/>
    </location>
</feature>
<dbReference type="SMART" id="SM00487">
    <property type="entry name" value="DEXDc"/>
    <property type="match status" value="1"/>
</dbReference>
<dbReference type="InterPro" id="IPR005580">
    <property type="entry name" value="DbpA/CsdA_RNA-bd_dom"/>
</dbReference>
<dbReference type="Gene3D" id="3.30.70.330">
    <property type="match status" value="1"/>
</dbReference>
<dbReference type="GO" id="GO:0005829">
    <property type="term" value="C:cytosol"/>
    <property type="evidence" value="ECO:0007669"/>
    <property type="project" value="TreeGrafter"/>
</dbReference>
<dbReference type="PANTHER" id="PTHR47959:SF1">
    <property type="entry name" value="ATP-DEPENDENT RNA HELICASE DBPA"/>
    <property type="match status" value="1"/>
</dbReference>
<dbReference type="GO" id="GO:0003676">
    <property type="term" value="F:nucleic acid binding"/>
    <property type="evidence" value="ECO:0007669"/>
    <property type="project" value="InterPro"/>
</dbReference>
<evidence type="ECO:0000256" key="7">
    <source>
        <dbReference type="SAM" id="MobiDB-lite"/>
    </source>
</evidence>
<dbReference type="Gene3D" id="3.40.50.300">
    <property type="entry name" value="P-loop containing nucleotide triphosphate hydrolases"/>
    <property type="match status" value="2"/>
</dbReference>
<dbReference type="InterPro" id="IPR011545">
    <property type="entry name" value="DEAD/DEAH_box_helicase_dom"/>
</dbReference>
<dbReference type="Pfam" id="PF00271">
    <property type="entry name" value="Helicase_C"/>
    <property type="match status" value="1"/>
</dbReference>
<dbReference type="PANTHER" id="PTHR47959">
    <property type="entry name" value="ATP-DEPENDENT RNA HELICASE RHLE-RELATED"/>
    <property type="match status" value="1"/>
</dbReference>
<feature type="compositionally biased region" description="Basic and acidic residues" evidence="7">
    <location>
        <begin position="565"/>
        <end position="641"/>
    </location>
</feature>
<evidence type="ECO:0000259" key="9">
    <source>
        <dbReference type="PROSITE" id="PS51194"/>
    </source>
</evidence>
<dbReference type="CDD" id="cd18787">
    <property type="entry name" value="SF2_C_DEAD"/>
    <property type="match status" value="1"/>
</dbReference>
<evidence type="ECO:0000256" key="2">
    <source>
        <dbReference type="ARBA" id="ARBA00022801"/>
    </source>
</evidence>
<dbReference type="AlphaFoldDB" id="A0A2V3VAN2"/>
<organism evidence="10 11">
    <name type="scientific">Blastomonas natatoria</name>
    <dbReference type="NCBI Taxonomy" id="34015"/>
    <lineage>
        <taxon>Bacteria</taxon>
        <taxon>Pseudomonadati</taxon>
        <taxon>Pseudomonadota</taxon>
        <taxon>Alphaproteobacteria</taxon>
        <taxon>Sphingomonadales</taxon>
        <taxon>Sphingomonadaceae</taxon>
        <taxon>Blastomonas</taxon>
    </lineage>
</organism>
<dbReference type="InterPro" id="IPR044742">
    <property type="entry name" value="DEAD/DEAH_RhlB"/>
</dbReference>
<comment type="caution">
    <text evidence="10">The sequence shown here is derived from an EMBL/GenBank/DDBJ whole genome shotgun (WGS) entry which is preliminary data.</text>
</comment>
<dbReference type="Pfam" id="PF00270">
    <property type="entry name" value="DEAD"/>
    <property type="match status" value="1"/>
</dbReference>
<dbReference type="InterPro" id="IPR050079">
    <property type="entry name" value="DEAD_box_RNA_helicase"/>
</dbReference>
<comment type="similarity">
    <text evidence="5 6">Belongs to the DEAD box helicase family.</text>
</comment>
<keyword evidence="4 6" id="KW-0067">ATP-binding</keyword>
<reference evidence="10 11" key="1">
    <citation type="submission" date="2018-05" db="EMBL/GenBank/DDBJ databases">
        <title>Genomic Encyclopedia of Type Strains, Phase IV (KMG-IV): sequencing the most valuable type-strain genomes for metagenomic binning, comparative biology and taxonomic classification.</title>
        <authorList>
            <person name="Goeker M."/>
        </authorList>
    </citation>
    <scope>NUCLEOTIDE SEQUENCE [LARGE SCALE GENOMIC DNA]</scope>
    <source>
        <strain evidence="10 11">DSM 3183</strain>
    </source>
</reference>
<dbReference type="InterPro" id="IPR000629">
    <property type="entry name" value="RNA-helicase_DEAD-box_CS"/>
</dbReference>
<name>A0A2V3VAN2_9SPHN</name>
<evidence type="ECO:0000256" key="3">
    <source>
        <dbReference type="ARBA" id="ARBA00022806"/>
    </source>
</evidence>
<keyword evidence="2 6" id="KW-0378">Hydrolase</keyword>
<dbReference type="RefSeq" id="WP_110297688.1">
    <property type="nucleotide sequence ID" value="NZ_QJJM01000002.1"/>
</dbReference>
<dbReference type="InterPro" id="IPR027417">
    <property type="entry name" value="P-loop_NTPase"/>
</dbReference>